<organism evidence="2">
    <name type="scientific">Cacopsylla melanoneura</name>
    <dbReference type="NCBI Taxonomy" id="428564"/>
    <lineage>
        <taxon>Eukaryota</taxon>
        <taxon>Metazoa</taxon>
        <taxon>Ecdysozoa</taxon>
        <taxon>Arthropoda</taxon>
        <taxon>Hexapoda</taxon>
        <taxon>Insecta</taxon>
        <taxon>Pterygota</taxon>
        <taxon>Neoptera</taxon>
        <taxon>Paraneoptera</taxon>
        <taxon>Hemiptera</taxon>
        <taxon>Sternorrhyncha</taxon>
        <taxon>Psylloidea</taxon>
        <taxon>Psyllidae</taxon>
        <taxon>Psyllinae</taxon>
        <taxon>Cacopsylla</taxon>
    </lineage>
</organism>
<reference evidence="2" key="1">
    <citation type="submission" date="2021-05" db="EMBL/GenBank/DDBJ databases">
        <authorList>
            <person name="Alioto T."/>
            <person name="Alioto T."/>
            <person name="Gomez Garrido J."/>
        </authorList>
    </citation>
    <scope>NUCLEOTIDE SEQUENCE</scope>
</reference>
<evidence type="ECO:0000313" key="2">
    <source>
        <dbReference type="EMBL" id="CAG6747276.1"/>
    </source>
</evidence>
<evidence type="ECO:0000256" key="1">
    <source>
        <dbReference type="SAM" id="MobiDB-lite"/>
    </source>
</evidence>
<feature type="region of interest" description="Disordered" evidence="1">
    <location>
        <begin position="115"/>
        <end position="142"/>
    </location>
</feature>
<dbReference type="EMBL" id="HBUF01513541">
    <property type="protein sequence ID" value="CAG6747276.1"/>
    <property type="molecule type" value="Transcribed_RNA"/>
</dbReference>
<proteinExistence type="predicted"/>
<sequence length="154" mass="18037">MSKKDRQSHIYDDYLRDQFTPFVSQQLNTIWIPEHFDRIQHVLSFDNYYRQTDPHAAANRPKSRSTRHILLWLNEQSKLKQVIAHRQPISTTVMQPVINTTRQPSTTTNTRQPLINTARQPSTTTRQPVITPSSKFAKSNASQFPQVRDKHVFL</sequence>
<protein>
    <submittedName>
        <fullName evidence="2">Uncharacterized protein</fullName>
    </submittedName>
</protein>
<name>A0A8D8ZJR7_9HEMI</name>
<accession>A0A8D8ZJR7</accession>
<dbReference type="AlphaFoldDB" id="A0A8D8ZJR7"/>